<feature type="binding site" evidence="8">
    <location>
        <position position="156"/>
    </location>
    <ligand>
        <name>ATP</name>
        <dbReference type="ChEBI" id="CHEBI:30616"/>
    </ligand>
</feature>
<dbReference type="PANTHER" id="PTHR30050">
    <property type="entry name" value="CHROMOSOMAL REPLICATION INITIATOR PROTEIN DNAA"/>
    <property type="match status" value="1"/>
</dbReference>
<feature type="region of interest" description="Domain I, interacts with DnaA modulators" evidence="8">
    <location>
        <begin position="1"/>
        <end position="91"/>
    </location>
</feature>
<dbReference type="InterPro" id="IPR010921">
    <property type="entry name" value="Trp_repressor/repl_initiator"/>
</dbReference>
<dbReference type="InterPro" id="IPR013317">
    <property type="entry name" value="DnaA_dom"/>
</dbReference>
<evidence type="ECO:0000256" key="2">
    <source>
        <dbReference type="ARBA" id="ARBA00022490"/>
    </source>
</evidence>
<dbReference type="SUPFAM" id="SSF48295">
    <property type="entry name" value="TrpR-like"/>
    <property type="match status" value="1"/>
</dbReference>
<protein>
    <recommendedName>
        <fullName evidence="8 9">Chromosomal replication initiator protein DnaA</fullName>
    </recommendedName>
</protein>
<keyword evidence="7 8" id="KW-0238">DNA-binding</keyword>
<dbReference type="Gene3D" id="3.40.50.300">
    <property type="entry name" value="P-loop containing nucleotide triphosphate hydrolases"/>
    <property type="match status" value="1"/>
</dbReference>
<dbReference type="Proteomes" id="UP000199387">
    <property type="component" value="Unassembled WGS sequence"/>
</dbReference>
<dbReference type="GO" id="GO:0005886">
    <property type="term" value="C:plasma membrane"/>
    <property type="evidence" value="ECO:0007669"/>
    <property type="project" value="TreeGrafter"/>
</dbReference>
<feature type="domain" description="AAA+ ATPase" evidence="13">
    <location>
        <begin position="143"/>
        <end position="271"/>
    </location>
</feature>
<dbReference type="PRINTS" id="PR00051">
    <property type="entry name" value="DNAA"/>
</dbReference>
<dbReference type="InterPro" id="IPR024633">
    <property type="entry name" value="DnaA_N_dom"/>
</dbReference>
<dbReference type="Pfam" id="PF11638">
    <property type="entry name" value="DnaA_N"/>
    <property type="match status" value="1"/>
</dbReference>
<dbReference type="InterPro" id="IPR027417">
    <property type="entry name" value="P-loop_NTPase"/>
</dbReference>
<dbReference type="FunFam" id="1.10.1750.10:FF:000003">
    <property type="entry name" value="Chromosomal replication initiator protein DnaA"/>
    <property type="match status" value="1"/>
</dbReference>
<dbReference type="STRING" id="1236220.SAMN04488112_1249"/>
<feature type="binding site" evidence="8">
    <location>
        <position position="158"/>
    </location>
    <ligand>
        <name>ATP</name>
        <dbReference type="ChEBI" id="CHEBI:30616"/>
    </ligand>
</feature>
<evidence type="ECO:0000256" key="5">
    <source>
        <dbReference type="ARBA" id="ARBA00022840"/>
    </source>
</evidence>
<feature type="binding site" evidence="8">
    <location>
        <position position="157"/>
    </location>
    <ligand>
        <name>ATP</name>
        <dbReference type="ChEBI" id="CHEBI:30616"/>
    </ligand>
</feature>
<name>A0A1G6QU57_9BACL</name>
<feature type="region of interest" description="Disordered" evidence="12">
    <location>
        <begin position="83"/>
        <end position="107"/>
    </location>
</feature>
<feature type="binding site" evidence="8">
    <location>
        <position position="154"/>
    </location>
    <ligand>
        <name>ATP</name>
        <dbReference type="ChEBI" id="CHEBI:30616"/>
    </ligand>
</feature>
<dbReference type="OrthoDB" id="9807019at2"/>
<dbReference type="Pfam" id="PF00308">
    <property type="entry name" value="Bac_DnaA"/>
    <property type="match status" value="1"/>
</dbReference>
<dbReference type="NCBIfam" id="NF010686">
    <property type="entry name" value="PRK14086.1"/>
    <property type="match status" value="1"/>
</dbReference>
<evidence type="ECO:0000256" key="8">
    <source>
        <dbReference type="HAMAP-Rule" id="MF_00377"/>
    </source>
</evidence>
<comment type="function">
    <text evidence="8 10">Plays an essential role in the initiation and regulation of chromosomal replication. ATP-DnaA binds to the origin of replication (oriC) to initiate formation of the DNA replication initiation complex once per cell cycle. Binds the DnaA box (a 9 base pair repeat at the origin) and separates the double-stranded (ds)DNA. Forms a right-handed helical filament on oriC DNA; dsDNA binds to the exterior of the filament while single-stranded (ss)DNA is stabiized in the filament's interior. The ATP-DnaA-oriC complex binds and stabilizes one strand of the AT-rich DNA unwinding element (DUE), permitting loading of DNA polymerase. After initiation quickly degrades to an ADP-DnaA complex that is not apt for DNA replication. Binds acidic phospholipids.</text>
</comment>
<evidence type="ECO:0000256" key="11">
    <source>
        <dbReference type="RuleBase" id="RU004227"/>
    </source>
</evidence>
<dbReference type="InterPro" id="IPR013159">
    <property type="entry name" value="DnaA_C"/>
</dbReference>
<dbReference type="Gene3D" id="3.30.300.180">
    <property type="match status" value="1"/>
</dbReference>
<dbReference type="PROSITE" id="PS01008">
    <property type="entry name" value="DNAA"/>
    <property type="match status" value="1"/>
</dbReference>
<dbReference type="RefSeq" id="WP_091572792.1">
    <property type="nucleotide sequence ID" value="NZ_FMZA01000024.1"/>
</dbReference>
<keyword evidence="16" id="KW-1185">Reference proteome</keyword>
<dbReference type="EMBL" id="FMZA01000024">
    <property type="protein sequence ID" value="SDC95888.1"/>
    <property type="molecule type" value="Genomic_DNA"/>
</dbReference>
<evidence type="ECO:0000256" key="1">
    <source>
        <dbReference type="ARBA" id="ARBA00006583"/>
    </source>
</evidence>
<evidence type="ECO:0000256" key="6">
    <source>
        <dbReference type="ARBA" id="ARBA00023121"/>
    </source>
</evidence>
<comment type="caution">
    <text evidence="8">Lacks conserved residue(s) required for the propagation of feature annotation.</text>
</comment>
<organism evidence="15 16">
    <name type="scientific">Melghirimyces thermohalophilus</name>
    <dbReference type="NCBI Taxonomy" id="1236220"/>
    <lineage>
        <taxon>Bacteria</taxon>
        <taxon>Bacillati</taxon>
        <taxon>Bacillota</taxon>
        <taxon>Bacilli</taxon>
        <taxon>Bacillales</taxon>
        <taxon>Thermoactinomycetaceae</taxon>
        <taxon>Melghirimyces</taxon>
    </lineage>
</organism>
<evidence type="ECO:0000259" key="14">
    <source>
        <dbReference type="SMART" id="SM00760"/>
    </source>
</evidence>
<evidence type="ECO:0000256" key="3">
    <source>
        <dbReference type="ARBA" id="ARBA00022705"/>
    </source>
</evidence>
<comment type="domain">
    <text evidence="8">Domain I is involved in oligomerization and binding regulators, domain II is flexibile and of varying length in different bacteria, domain III forms the AAA+ region, while domain IV binds dsDNA.</text>
</comment>
<feature type="region of interest" description="Domain IV, binds dsDNA" evidence="8">
    <location>
        <begin position="327"/>
        <end position="449"/>
    </location>
</feature>
<dbReference type="GO" id="GO:0005737">
    <property type="term" value="C:cytoplasm"/>
    <property type="evidence" value="ECO:0007669"/>
    <property type="project" value="UniProtKB-SubCell"/>
</dbReference>
<keyword evidence="4 8" id="KW-0547">Nucleotide-binding</keyword>
<dbReference type="Gene3D" id="1.10.1750.10">
    <property type="match status" value="1"/>
</dbReference>
<dbReference type="CDD" id="cd00009">
    <property type="entry name" value="AAA"/>
    <property type="match status" value="1"/>
</dbReference>
<evidence type="ECO:0000259" key="13">
    <source>
        <dbReference type="SMART" id="SM00382"/>
    </source>
</evidence>
<dbReference type="Gene3D" id="1.10.8.60">
    <property type="match status" value="1"/>
</dbReference>
<dbReference type="InterPro" id="IPR018312">
    <property type="entry name" value="Chromosome_initiator_DnaA_CS"/>
</dbReference>
<evidence type="ECO:0000256" key="7">
    <source>
        <dbReference type="ARBA" id="ARBA00023125"/>
    </source>
</evidence>
<dbReference type="GO" id="GO:0006275">
    <property type="term" value="P:regulation of DNA replication"/>
    <property type="evidence" value="ECO:0007669"/>
    <property type="project" value="UniProtKB-UniRule"/>
</dbReference>
<dbReference type="FunFam" id="3.40.50.300:FF:000150">
    <property type="entry name" value="Chromosomal replication initiator protein DnaA"/>
    <property type="match status" value="1"/>
</dbReference>
<sequence>MDTHIQELWAQALAHIQKKLSKPSFETWLQATEAVDYQDDTLIVSAPNEFSRDWLESRYANMVRDTLQEVTGSVIGVQFITHSSTRTEGEEEAAATEEKPSVREKEPKTMLNSRYTFDTYVIGSGNRFAHAASLAVAEAPAKAYNPLFIYGGVGLGKTHLMHAIGNYVVSHPSHNRVVYLTSETFTNEFINSIRDNRTDDFRNKYRNVDVLLIDDIQFLAGKEQTQEEFFHTFNTLHGESKQIVISSDRPPKAIPTLEDRLRSRFEWGLITDIQPPDLETRIAILRKKAIADKLDIDSEVMAFIADRIDTNIRELEGALIRVVAYSALINQPVTVELAAEALKDILSDAKPRVIGIPDIQREVCTYYHLRIEDLKGKKRTKNVALPRQIAMYLCRELTDASLPKIGEEFGGRDHTTVIHAHEKISRTLAMDLSLQQAVEDLKKRLTQRV</sequence>
<dbReference type="FunFam" id="1.10.8.60:FF:000003">
    <property type="entry name" value="Chromosomal replication initiator protein DnaA"/>
    <property type="match status" value="1"/>
</dbReference>
<dbReference type="SUPFAM" id="SSF52540">
    <property type="entry name" value="P-loop containing nucleoside triphosphate hydrolases"/>
    <property type="match status" value="1"/>
</dbReference>
<evidence type="ECO:0000256" key="4">
    <source>
        <dbReference type="ARBA" id="ARBA00022741"/>
    </source>
</evidence>
<gene>
    <name evidence="8" type="primary">dnaA</name>
    <name evidence="15" type="ORF">SAMN04488112_1249</name>
</gene>
<comment type="subunit">
    <text evidence="8">Oligomerizes as a right-handed, spiral filament on DNA at oriC.</text>
</comment>
<dbReference type="InterPro" id="IPR003593">
    <property type="entry name" value="AAA+_ATPase"/>
</dbReference>
<dbReference type="InterPro" id="IPR038454">
    <property type="entry name" value="DnaA_N_sf"/>
</dbReference>
<dbReference type="NCBIfam" id="TIGR00362">
    <property type="entry name" value="DnaA"/>
    <property type="match status" value="1"/>
</dbReference>
<keyword evidence="5 8" id="KW-0067">ATP-binding</keyword>
<dbReference type="SMART" id="SM00382">
    <property type="entry name" value="AAA"/>
    <property type="match status" value="1"/>
</dbReference>
<dbReference type="SMART" id="SM00760">
    <property type="entry name" value="Bac_DnaA_C"/>
    <property type="match status" value="1"/>
</dbReference>
<evidence type="ECO:0000256" key="10">
    <source>
        <dbReference type="RuleBase" id="RU000577"/>
    </source>
</evidence>
<evidence type="ECO:0000313" key="16">
    <source>
        <dbReference type="Proteomes" id="UP000199387"/>
    </source>
</evidence>
<evidence type="ECO:0000256" key="12">
    <source>
        <dbReference type="SAM" id="MobiDB-lite"/>
    </source>
</evidence>
<feature type="domain" description="Chromosomal replication initiator DnaA C-terminal" evidence="14">
    <location>
        <begin position="355"/>
        <end position="424"/>
    </location>
</feature>
<dbReference type="AlphaFoldDB" id="A0A1G6QU57"/>
<feature type="region of interest" description="Domain III, AAA+ region" evidence="8">
    <location>
        <begin position="110"/>
        <end position="326"/>
    </location>
</feature>
<keyword evidence="6 8" id="KW-0446">Lipid-binding</keyword>
<dbReference type="InterPro" id="IPR001957">
    <property type="entry name" value="Chromosome_initiator_DnaA"/>
</dbReference>
<dbReference type="CDD" id="cd06571">
    <property type="entry name" value="Bac_DnaA_C"/>
    <property type="match status" value="1"/>
</dbReference>
<dbReference type="InterPro" id="IPR020591">
    <property type="entry name" value="Chromosome_initiator_DnaA-like"/>
</dbReference>
<feature type="compositionally biased region" description="Basic and acidic residues" evidence="12">
    <location>
        <begin position="96"/>
        <end position="107"/>
    </location>
</feature>
<reference evidence="15 16" key="1">
    <citation type="submission" date="2016-10" db="EMBL/GenBank/DDBJ databases">
        <authorList>
            <person name="de Groot N.N."/>
        </authorList>
    </citation>
    <scope>NUCLEOTIDE SEQUENCE [LARGE SCALE GENOMIC DNA]</scope>
    <source>
        <strain evidence="15 16">DSM 45514</strain>
    </source>
</reference>
<dbReference type="GO" id="GO:0008289">
    <property type="term" value="F:lipid binding"/>
    <property type="evidence" value="ECO:0007669"/>
    <property type="project" value="UniProtKB-KW"/>
</dbReference>
<dbReference type="GO" id="GO:0005524">
    <property type="term" value="F:ATP binding"/>
    <property type="evidence" value="ECO:0007669"/>
    <property type="project" value="UniProtKB-UniRule"/>
</dbReference>
<dbReference type="PANTHER" id="PTHR30050:SF2">
    <property type="entry name" value="CHROMOSOMAL REPLICATION INITIATOR PROTEIN DNAA"/>
    <property type="match status" value="1"/>
</dbReference>
<dbReference type="Pfam" id="PF08299">
    <property type="entry name" value="Bac_DnaA_C"/>
    <property type="match status" value="1"/>
</dbReference>
<dbReference type="HAMAP" id="MF_00377">
    <property type="entry name" value="DnaA_bact"/>
    <property type="match status" value="1"/>
</dbReference>
<comment type="subcellular location">
    <subcellularLocation>
        <location evidence="8">Cytoplasm</location>
    </subcellularLocation>
</comment>
<proteinExistence type="inferred from homology"/>
<comment type="similarity">
    <text evidence="1 8 11">Belongs to the DnaA family.</text>
</comment>
<evidence type="ECO:0000313" key="15">
    <source>
        <dbReference type="EMBL" id="SDC95888.1"/>
    </source>
</evidence>
<dbReference type="GO" id="GO:0006270">
    <property type="term" value="P:DNA replication initiation"/>
    <property type="evidence" value="ECO:0007669"/>
    <property type="project" value="UniProtKB-UniRule"/>
</dbReference>
<accession>A0A1G6QU57</accession>
<keyword evidence="3 8" id="KW-0235">DNA replication</keyword>
<evidence type="ECO:0000256" key="9">
    <source>
        <dbReference type="NCBIfam" id="TIGR00362"/>
    </source>
</evidence>
<dbReference type="GO" id="GO:0003688">
    <property type="term" value="F:DNA replication origin binding"/>
    <property type="evidence" value="ECO:0007669"/>
    <property type="project" value="UniProtKB-UniRule"/>
</dbReference>
<keyword evidence="2 8" id="KW-0963">Cytoplasm</keyword>